<dbReference type="OrthoDB" id="343783at2759"/>
<keyword evidence="4" id="KW-1185">Reference proteome</keyword>
<protein>
    <submittedName>
        <fullName evidence="3">Uncharacterized protein</fullName>
    </submittedName>
</protein>
<dbReference type="Proteomes" id="UP000051574">
    <property type="component" value="Unassembled WGS sequence"/>
</dbReference>
<reference evidence="3 4" key="1">
    <citation type="submission" date="2015-09" db="EMBL/GenBank/DDBJ databases">
        <title>Draft genome of the scarab beetle Oryctes borbonicus.</title>
        <authorList>
            <person name="Meyer J.M."/>
            <person name="Markov G.V."/>
            <person name="Baskaran P."/>
            <person name="Herrmann M."/>
            <person name="Sommer R.J."/>
            <person name="Roedelsperger C."/>
        </authorList>
    </citation>
    <scope>NUCLEOTIDE SEQUENCE [LARGE SCALE GENOMIC DNA]</scope>
    <source>
        <strain evidence="3">OB123</strain>
        <tissue evidence="3">Whole animal</tissue>
    </source>
</reference>
<evidence type="ECO:0000313" key="4">
    <source>
        <dbReference type="Proteomes" id="UP000051574"/>
    </source>
</evidence>
<dbReference type="GO" id="GO:0000070">
    <property type="term" value="P:mitotic sister chromatid segregation"/>
    <property type="evidence" value="ECO:0007669"/>
    <property type="project" value="TreeGrafter"/>
</dbReference>
<proteinExistence type="predicted"/>
<dbReference type="InterPro" id="IPR055402">
    <property type="entry name" value="KNTC1_N"/>
</dbReference>
<dbReference type="GO" id="GO:1903394">
    <property type="term" value="P:protein localization to kinetochore involved in kinetochore assembly"/>
    <property type="evidence" value="ECO:0007669"/>
    <property type="project" value="TreeGrafter"/>
</dbReference>
<dbReference type="GO" id="GO:0031267">
    <property type="term" value="F:small GTPase binding"/>
    <property type="evidence" value="ECO:0007669"/>
    <property type="project" value="TreeGrafter"/>
</dbReference>
<sequence>MSEFNIVECGFNVADETLNFGSRMLADGDHLFEAHTLATIKQSDANEKISDINIQTCCTRNKLYYIVNKTIGVFTNLTCTELSFNTVLEQKIDTFCVTPDSKFLFICQRNGMVLYINIEEQEIILTKDVVNNDCLEEAFFMQCFIEEYTKINAKFVIVAKSGSIYRLTYNMETNFAAILSLKEFGFEIRTSAIIFPWLLVDGEKMAVYNLATGDSINGDPLDLIKVFPYSQQMFIGLDSNGSLVRICGRTLFYFYIKSEPLFKDFIYITFGVNESCTGPYCLCVTHENNIQLYDSFPILSEAKFSLKVNNNVRLICPGNLNEEPMYISIIEKENTVQELRLQVVIETAPEVRLKQLLRRHKFDEAEQFAKTHNLNNTEVLKAKAQVIIDKRTCSNEDIFNLLNILNSIDDIFFKLQSCLDTYQSCENLDDVQKILVYGSNCLVKHNVRISR</sequence>
<feature type="domain" description="KNTC1 first ARM-repeats" evidence="2">
    <location>
        <begin position="356"/>
        <end position="445"/>
    </location>
</feature>
<dbReference type="InterPro" id="IPR055403">
    <property type="entry name" value="ARM_KNTC1_1st"/>
</dbReference>
<dbReference type="PANTHER" id="PTHR15688:SF1">
    <property type="entry name" value="KINETOCHORE-ASSOCIATED PROTEIN 1"/>
    <property type="match status" value="1"/>
</dbReference>
<evidence type="ECO:0000313" key="3">
    <source>
        <dbReference type="EMBL" id="KRT83238.1"/>
    </source>
</evidence>
<evidence type="ECO:0000259" key="1">
    <source>
        <dbReference type="Pfam" id="PF24506"/>
    </source>
</evidence>
<dbReference type="GO" id="GO:0005737">
    <property type="term" value="C:cytoplasm"/>
    <property type="evidence" value="ECO:0007669"/>
    <property type="project" value="TreeGrafter"/>
</dbReference>
<dbReference type="EMBL" id="LJIG01009359">
    <property type="protein sequence ID" value="KRT83238.1"/>
    <property type="molecule type" value="Genomic_DNA"/>
</dbReference>
<organism evidence="3 4">
    <name type="scientific">Oryctes borbonicus</name>
    <dbReference type="NCBI Taxonomy" id="1629725"/>
    <lineage>
        <taxon>Eukaryota</taxon>
        <taxon>Metazoa</taxon>
        <taxon>Ecdysozoa</taxon>
        <taxon>Arthropoda</taxon>
        <taxon>Hexapoda</taxon>
        <taxon>Insecta</taxon>
        <taxon>Pterygota</taxon>
        <taxon>Neoptera</taxon>
        <taxon>Endopterygota</taxon>
        <taxon>Coleoptera</taxon>
        <taxon>Polyphaga</taxon>
        <taxon>Scarabaeiformia</taxon>
        <taxon>Scarabaeidae</taxon>
        <taxon>Dynastinae</taxon>
        <taxon>Oryctes</taxon>
    </lineage>
</organism>
<accession>A0A0T6B7C7</accession>
<evidence type="ECO:0000259" key="2">
    <source>
        <dbReference type="Pfam" id="PF24520"/>
    </source>
</evidence>
<gene>
    <name evidence="3" type="ORF">AMK59_4249</name>
</gene>
<dbReference type="GO" id="GO:0005828">
    <property type="term" value="C:kinetochore microtubule"/>
    <property type="evidence" value="ECO:0007669"/>
    <property type="project" value="TreeGrafter"/>
</dbReference>
<feature type="domain" description="KNTC1 N-terminal" evidence="1">
    <location>
        <begin position="18"/>
        <end position="165"/>
    </location>
</feature>
<dbReference type="Pfam" id="PF24506">
    <property type="entry name" value="KNTC1_N"/>
    <property type="match status" value="1"/>
</dbReference>
<comment type="caution">
    <text evidence="3">The sequence shown here is derived from an EMBL/GenBank/DDBJ whole genome shotgun (WGS) entry which is preliminary data.</text>
</comment>
<dbReference type="AlphaFoldDB" id="A0A0T6B7C7"/>
<name>A0A0T6B7C7_9SCAR</name>
<dbReference type="InterPro" id="IPR052802">
    <property type="entry name" value="KNTC1"/>
</dbReference>
<dbReference type="GO" id="GO:0007094">
    <property type="term" value="P:mitotic spindle assembly checkpoint signaling"/>
    <property type="evidence" value="ECO:0007669"/>
    <property type="project" value="TreeGrafter"/>
</dbReference>
<dbReference type="PANTHER" id="PTHR15688">
    <property type="entry name" value="KINETOCHORE-ASSOCIATED PROTEIN 1"/>
    <property type="match status" value="1"/>
</dbReference>
<dbReference type="Pfam" id="PF24520">
    <property type="entry name" value="ARM_KNTC1_1st"/>
    <property type="match status" value="1"/>
</dbReference>
<dbReference type="GO" id="GO:1990423">
    <property type="term" value="C:RZZ complex"/>
    <property type="evidence" value="ECO:0007669"/>
    <property type="project" value="TreeGrafter"/>
</dbReference>